<sequence length="215" mass="23689">MALTGTWTFGDEADSIARIGVRLNARAPRLGGHSVWHQEQRVGADKRKASDEPDLVSSFTSAFAGASGGVDSVWIKYAMYNGSRRISYWPADQFWALYRCVEHYSGIHFYGSDLQRMSDEPGYGLKLPSGHPVHTMLKARPTLTEHDFQFAQRRFSVASLVFVDLGEVCKIACTFLNNEHRVDLLPAYIAMNLYGSLKASVDLSGLVTAPPAGTA</sequence>
<dbReference type="Proteomes" id="UP000002705">
    <property type="component" value="Chromosome 1"/>
</dbReference>
<name>Q39G99_BURL3</name>
<organism evidence="1 2">
    <name type="scientific">Burkholderia lata (strain ATCC 17760 / DSM 23089 / LMG 22485 / NCIMB 9086 / R18194 / 383)</name>
    <dbReference type="NCBI Taxonomy" id="482957"/>
    <lineage>
        <taxon>Bacteria</taxon>
        <taxon>Pseudomonadati</taxon>
        <taxon>Pseudomonadota</taxon>
        <taxon>Betaproteobacteria</taxon>
        <taxon>Burkholderiales</taxon>
        <taxon>Burkholderiaceae</taxon>
        <taxon>Burkholderia</taxon>
        <taxon>Burkholderia cepacia complex</taxon>
    </lineage>
</organism>
<proteinExistence type="predicted"/>
<evidence type="ECO:0000313" key="2">
    <source>
        <dbReference type="Proteomes" id="UP000002705"/>
    </source>
</evidence>
<dbReference type="AlphaFoldDB" id="Q39G99"/>
<dbReference type="HOGENOM" id="CLU_1544742_0_0_4"/>
<dbReference type="EMBL" id="CP000151">
    <property type="protein sequence ID" value="ABB08517.1"/>
    <property type="molecule type" value="Genomic_DNA"/>
</dbReference>
<dbReference type="KEGG" id="bur:Bcep18194_A4922"/>
<reference evidence="1" key="1">
    <citation type="submission" date="2009-01" db="EMBL/GenBank/DDBJ databases">
        <title>Complete sequence of chromosome 1 of Burkholderia sp. 383.</title>
        <authorList>
            <consortium name="US DOE Joint Genome Institute"/>
            <person name="Copeland A."/>
            <person name="Lucas S."/>
            <person name="Lapidus A."/>
            <person name="Barry K."/>
            <person name="Detter J.C."/>
            <person name="Glavina T."/>
            <person name="Hammon N."/>
            <person name="Israni S."/>
            <person name="Pitluck S."/>
            <person name="Chain P."/>
            <person name="Malfatti S."/>
            <person name="Shin M."/>
            <person name="Vergez L."/>
            <person name="Schmutz J."/>
            <person name="Larimer F."/>
            <person name="Land M."/>
            <person name="Kyrpides N."/>
            <person name="Lykidis A."/>
            <person name="Richardson P."/>
        </authorList>
    </citation>
    <scope>NUCLEOTIDE SEQUENCE</scope>
    <source>
        <strain evidence="1">383</strain>
    </source>
</reference>
<dbReference type="PATRIC" id="fig|482957.22.peg.1849"/>
<protein>
    <submittedName>
        <fullName evidence="1">Uncharacterized protein</fullName>
    </submittedName>
</protein>
<accession>Q39G99</accession>
<gene>
    <name evidence="1" type="ordered locus">Bcep18194_A4922</name>
</gene>
<keyword evidence="2" id="KW-1185">Reference proteome</keyword>
<evidence type="ECO:0000313" key="1">
    <source>
        <dbReference type="EMBL" id="ABB08517.1"/>
    </source>
</evidence>